<protein>
    <submittedName>
        <fullName evidence="8">L,D-transpeptidase</fullName>
    </submittedName>
</protein>
<dbReference type="InterPro" id="IPR005490">
    <property type="entry name" value="LD_TPept_cat_dom"/>
</dbReference>
<reference evidence="8 9" key="1">
    <citation type="submission" date="2022-04" db="EMBL/GenBank/DDBJ databases">
        <title>Positive selection, recombination, and allopatry shape intraspecific diversity of widespread and dominant cyanobacteria.</title>
        <authorList>
            <person name="Wei J."/>
            <person name="Shu W."/>
            <person name="Hu C."/>
        </authorList>
    </citation>
    <scope>NUCLEOTIDE SEQUENCE [LARGE SCALE GENOMIC DNA]</scope>
    <source>
        <strain evidence="8 9">GB2-A5</strain>
    </source>
</reference>
<name>A0ABV0JVB0_9CYAN</name>
<evidence type="ECO:0000256" key="1">
    <source>
        <dbReference type="ARBA" id="ARBA00004752"/>
    </source>
</evidence>
<dbReference type="CDD" id="cd16913">
    <property type="entry name" value="YkuD_like"/>
    <property type="match status" value="1"/>
</dbReference>
<comment type="pathway">
    <text evidence="1 6">Cell wall biogenesis; peptidoglycan biosynthesis.</text>
</comment>
<comment type="caution">
    <text evidence="8">The sequence shown here is derived from an EMBL/GenBank/DDBJ whole genome shotgun (WGS) entry which is preliminary data.</text>
</comment>
<dbReference type="PROSITE" id="PS51257">
    <property type="entry name" value="PROKAR_LIPOPROTEIN"/>
    <property type="match status" value="1"/>
</dbReference>
<keyword evidence="5 6" id="KW-0961">Cell wall biogenesis/degradation</keyword>
<evidence type="ECO:0000313" key="8">
    <source>
        <dbReference type="EMBL" id="MEP0867386.1"/>
    </source>
</evidence>
<keyword evidence="9" id="KW-1185">Reference proteome</keyword>
<dbReference type="SUPFAM" id="SSF141523">
    <property type="entry name" value="L,D-transpeptidase catalytic domain-like"/>
    <property type="match status" value="1"/>
</dbReference>
<dbReference type="Pfam" id="PF03734">
    <property type="entry name" value="YkuD"/>
    <property type="match status" value="1"/>
</dbReference>
<dbReference type="Gene3D" id="2.40.440.10">
    <property type="entry name" value="L,D-transpeptidase catalytic domain-like"/>
    <property type="match status" value="1"/>
</dbReference>
<dbReference type="PANTHER" id="PTHR30582">
    <property type="entry name" value="L,D-TRANSPEPTIDASE"/>
    <property type="match status" value="1"/>
</dbReference>
<dbReference type="PANTHER" id="PTHR30582:SF2">
    <property type="entry name" value="L,D-TRANSPEPTIDASE YCIB-RELATED"/>
    <property type="match status" value="1"/>
</dbReference>
<evidence type="ECO:0000256" key="3">
    <source>
        <dbReference type="ARBA" id="ARBA00022960"/>
    </source>
</evidence>
<dbReference type="RefSeq" id="WP_190417553.1">
    <property type="nucleotide sequence ID" value="NZ_JAMPKK010000068.1"/>
</dbReference>
<evidence type="ECO:0000256" key="6">
    <source>
        <dbReference type="PROSITE-ProRule" id="PRU01373"/>
    </source>
</evidence>
<evidence type="ECO:0000256" key="5">
    <source>
        <dbReference type="ARBA" id="ARBA00023316"/>
    </source>
</evidence>
<keyword evidence="4 6" id="KW-0573">Peptidoglycan synthesis</keyword>
<feature type="active site" description="Proton donor/acceptor" evidence="6">
    <location>
        <position position="147"/>
    </location>
</feature>
<gene>
    <name evidence="8" type="ORF">NDI37_23325</name>
</gene>
<keyword evidence="2" id="KW-0808">Transferase</keyword>
<accession>A0ABV0JVB0</accession>
<dbReference type="PROSITE" id="PS52029">
    <property type="entry name" value="LD_TPASE"/>
    <property type="match status" value="1"/>
</dbReference>
<organism evidence="8 9">
    <name type="scientific">Funiculus sociatus GB2-A5</name>
    <dbReference type="NCBI Taxonomy" id="2933946"/>
    <lineage>
        <taxon>Bacteria</taxon>
        <taxon>Bacillati</taxon>
        <taxon>Cyanobacteriota</taxon>
        <taxon>Cyanophyceae</taxon>
        <taxon>Coleofasciculales</taxon>
        <taxon>Coleofasciculaceae</taxon>
        <taxon>Funiculus</taxon>
    </lineage>
</organism>
<evidence type="ECO:0000313" key="9">
    <source>
        <dbReference type="Proteomes" id="UP001442494"/>
    </source>
</evidence>
<feature type="domain" description="L,D-TPase catalytic" evidence="7">
    <location>
        <begin position="74"/>
        <end position="187"/>
    </location>
</feature>
<dbReference type="Proteomes" id="UP001442494">
    <property type="component" value="Unassembled WGS sequence"/>
</dbReference>
<evidence type="ECO:0000256" key="2">
    <source>
        <dbReference type="ARBA" id="ARBA00022679"/>
    </source>
</evidence>
<evidence type="ECO:0000259" key="7">
    <source>
        <dbReference type="PROSITE" id="PS52029"/>
    </source>
</evidence>
<evidence type="ECO:0000256" key="4">
    <source>
        <dbReference type="ARBA" id="ARBA00022984"/>
    </source>
</evidence>
<feature type="active site" description="Nucleophile" evidence="6">
    <location>
        <position position="163"/>
    </location>
</feature>
<dbReference type="InterPro" id="IPR038063">
    <property type="entry name" value="Transpep_catalytic_dom"/>
</dbReference>
<dbReference type="InterPro" id="IPR050979">
    <property type="entry name" value="LD-transpeptidase"/>
</dbReference>
<dbReference type="EMBL" id="JAMPKK010000068">
    <property type="protein sequence ID" value="MEP0867386.1"/>
    <property type="molecule type" value="Genomic_DNA"/>
</dbReference>
<sequence>MENLIRFSWLRRRGTFWTVVALFFTASCFWITPTEAASKSSRSTQVGAPSLQFNKITRKARKKVRVKKAARGRRWIQVDLSSQRLVAWEGKKRVYSYRISSGKRSTPTRLGTFAIQRKYRSTRMRGRDYNVPNVPHAMYYSGGYAIHGAYWHNRFGRPVSHGCVNLPVGAARRLYSWAPVGTKVVVQR</sequence>
<keyword evidence="3 6" id="KW-0133">Cell shape</keyword>
<proteinExistence type="predicted"/>